<evidence type="ECO:0000256" key="3">
    <source>
        <dbReference type="ARBA" id="ARBA00022989"/>
    </source>
</evidence>
<organism evidence="7">
    <name type="scientific">freshwater metagenome</name>
    <dbReference type="NCBI Taxonomy" id="449393"/>
    <lineage>
        <taxon>unclassified sequences</taxon>
        <taxon>metagenomes</taxon>
        <taxon>ecological metagenomes</taxon>
    </lineage>
</organism>
<comment type="subcellular location">
    <subcellularLocation>
        <location evidence="1">Membrane</location>
        <topology evidence="1">Multi-pass membrane protein</topology>
    </subcellularLocation>
</comment>
<dbReference type="GO" id="GO:0055085">
    <property type="term" value="P:transmembrane transport"/>
    <property type="evidence" value="ECO:0007669"/>
    <property type="project" value="InterPro"/>
</dbReference>
<keyword evidence="4 5" id="KW-0472">Membrane</keyword>
<evidence type="ECO:0000313" key="7">
    <source>
        <dbReference type="EMBL" id="CAB4676646.1"/>
    </source>
</evidence>
<feature type="transmembrane region" description="Helical" evidence="5">
    <location>
        <begin position="91"/>
        <end position="120"/>
    </location>
</feature>
<proteinExistence type="predicted"/>
<feature type="transmembrane region" description="Helical" evidence="5">
    <location>
        <begin position="444"/>
        <end position="466"/>
    </location>
</feature>
<feature type="transmembrane region" description="Helical" evidence="5">
    <location>
        <begin position="373"/>
        <end position="398"/>
    </location>
</feature>
<evidence type="ECO:0000256" key="5">
    <source>
        <dbReference type="SAM" id="Phobius"/>
    </source>
</evidence>
<dbReference type="GO" id="GO:0016020">
    <property type="term" value="C:membrane"/>
    <property type="evidence" value="ECO:0007669"/>
    <property type="project" value="UniProtKB-SubCell"/>
</dbReference>
<keyword evidence="2 5" id="KW-0812">Transmembrane</keyword>
<keyword evidence="3 5" id="KW-1133">Transmembrane helix</keyword>
<dbReference type="PANTHER" id="PTHR42770">
    <property type="entry name" value="AMINO ACID TRANSPORTER-RELATED"/>
    <property type="match status" value="1"/>
</dbReference>
<dbReference type="EMBL" id="CAEZXB010000012">
    <property type="protein sequence ID" value="CAB4676646.1"/>
    <property type="molecule type" value="Genomic_DNA"/>
</dbReference>
<feature type="transmembrane region" description="Helical" evidence="5">
    <location>
        <begin position="349"/>
        <end position="367"/>
    </location>
</feature>
<feature type="transmembrane region" description="Helical" evidence="5">
    <location>
        <begin position="160"/>
        <end position="179"/>
    </location>
</feature>
<feature type="transmembrane region" description="Helical" evidence="5">
    <location>
        <begin position="53"/>
        <end position="71"/>
    </location>
</feature>
<accession>A0A6J6MS95</accession>
<feature type="transmembrane region" description="Helical" evidence="5">
    <location>
        <begin position="410"/>
        <end position="432"/>
    </location>
</feature>
<evidence type="ECO:0000259" key="6">
    <source>
        <dbReference type="Pfam" id="PF00324"/>
    </source>
</evidence>
<sequence length="481" mass="50229">MSDSNSSTGLKKNSLGAFSIVILVLSAASPLIGLTGAVPPAMVLGGGLSTPIAYTLVGAILLLFSVGYVAMSRRVTNAGALYAYIGRGLGLRWGVAGGTVALYAYTAIQVAVYGFFGVVFSGQFASWTGIEIKWWVAAIILLVIIQIFGWLHIEIGARVLMVLMALEWGTMLLLSLVIGVKGGAGEGFALSGVFDSKTILGSAFIIAIVFGFASMFGFESSAIYGEEVRDPKKSVARATYASVIGITAFFFITSWMLIVGYGPSKVLDAAGASLEAGNPAAFVFDAGTKYLGSWSADLMSIFVITSMFACNLAFHNGISRYLYTLGRDGVLPASLGTTSSNGAPRRASVVQTISALVVIIAFAIAGSDPVLTLFFWGSGIAVIAILALYLGASVSIVFFFKNHGSEGTNLWQRMIAPVLSTVALCVSIVLIIQKFEILTGGTHAFALGLAATVLIAIVIGLVLYAVRAKHLSADAIKDLAS</sequence>
<evidence type="ECO:0000256" key="2">
    <source>
        <dbReference type="ARBA" id="ARBA00022692"/>
    </source>
</evidence>
<dbReference type="InterPro" id="IPR004841">
    <property type="entry name" value="AA-permease/SLC12A_dom"/>
</dbReference>
<feature type="transmembrane region" description="Helical" evidence="5">
    <location>
        <begin position="132"/>
        <end position="153"/>
    </location>
</feature>
<feature type="domain" description="Amino acid permease/ SLC12A" evidence="6">
    <location>
        <begin position="21"/>
        <end position="464"/>
    </location>
</feature>
<protein>
    <submittedName>
        <fullName evidence="7">Unannotated protein</fullName>
    </submittedName>
</protein>
<dbReference type="Gene3D" id="1.20.1740.10">
    <property type="entry name" value="Amino acid/polyamine transporter I"/>
    <property type="match status" value="1"/>
</dbReference>
<reference evidence="7" key="1">
    <citation type="submission" date="2020-05" db="EMBL/GenBank/DDBJ databases">
        <authorList>
            <person name="Chiriac C."/>
            <person name="Salcher M."/>
            <person name="Ghai R."/>
            <person name="Kavagutti S V."/>
        </authorList>
    </citation>
    <scope>NUCLEOTIDE SEQUENCE</scope>
</reference>
<evidence type="ECO:0000256" key="1">
    <source>
        <dbReference type="ARBA" id="ARBA00004141"/>
    </source>
</evidence>
<dbReference type="AlphaFoldDB" id="A0A6J6MS95"/>
<dbReference type="InterPro" id="IPR050367">
    <property type="entry name" value="APC_superfamily"/>
</dbReference>
<dbReference type="PIRSF" id="PIRSF006060">
    <property type="entry name" value="AA_transporter"/>
    <property type="match status" value="1"/>
</dbReference>
<name>A0A6J6MS95_9ZZZZ</name>
<gene>
    <name evidence="7" type="ORF">UFOPK2342_00831</name>
</gene>
<dbReference type="PANTHER" id="PTHR42770:SF16">
    <property type="entry name" value="AMINO ACID PERMEASE"/>
    <property type="match status" value="1"/>
</dbReference>
<dbReference type="Pfam" id="PF00324">
    <property type="entry name" value="AA_permease"/>
    <property type="match status" value="1"/>
</dbReference>
<feature type="transmembrane region" description="Helical" evidence="5">
    <location>
        <begin position="238"/>
        <end position="258"/>
    </location>
</feature>
<evidence type="ECO:0000256" key="4">
    <source>
        <dbReference type="ARBA" id="ARBA00023136"/>
    </source>
</evidence>
<feature type="transmembrane region" description="Helical" evidence="5">
    <location>
        <begin position="199"/>
        <end position="218"/>
    </location>
</feature>
<feature type="transmembrane region" description="Helical" evidence="5">
    <location>
        <begin position="294"/>
        <end position="314"/>
    </location>
</feature>